<dbReference type="Proteomes" id="UP000001953">
    <property type="component" value="Plasmid 1"/>
</dbReference>
<evidence type="ECO:0000313" key="3">
    <source>
        <dbReference type="Proteomes" id="UP000001953"/>
    </source>
</evidence>
<dbReference type="HOGENOM" id="CLU_108884_2_0_5"/>
<organism evidence="2 3">
    <name type="scientific">Nitrobacter hamburgensis (strain DSM 10229 / NCIMB 13809 / X14)</name>
    <dbReference type="NCBI Taxonomy" id="323097"/>
    <lineage>
        <taxon>Bacteria</taxon>
        <taxon>Pseudomonadati</taxon>
        <taxon>Pseudomonadota</taxon>
        <taxon>Alphaproteobacteria</taxon>
        <taxon>Hyphomicrobiales</taxon>
        <taxon>Nitrobacteraceae</taxon>
        <taxon>Nitrobacter</taxon>
    </lineage>
</organism>
<feature type="domain" description="PRC-barrel" evidence="1">
    <location>
        <begin position="15"/>
        <end position="84"/>
    </location>
</feature>
<gene>
    <name evidence="2" type="ordered locus">Nham_4076</name>
</gene>
<dbReference type="Gene3D" id="2.30.30.240">
    <property type="entry name" value="PRC-barrel domain"/>
    <property type="match status" value="1"/>
</dbReference>
<dbReference type="AlphaFoldDB" id="Q1QGB6"/>
<protein>
    <submittedName>
        <fullName evidence="2">PRC-barrel</fullName>
    </submittedName>
</protein>
<dbReference type="InterPro" id="IPR027275">
    <property type="entry name" value="PRC-brl_dom"/>
</dbReference>
<dbReference type="PANTHER" id="PTHR36505">
    <property type="entry name" value="BLR1072 PROTEIN"/>
    <property type="match status" value="1"/>
</dbReference>
<sequence length="121" mass="13435">MSTEKREANRLVGSDQVQGTAVYGVNNEKIGSIARVMIDKASGNVPYAELSFGGFLGLGNDYYPVPWKLLKYDSELGGYRTDISGSRLKGGPKHGTETIFDWNARYAELDDYYNEFVIRPG</sequence>
<keyword evidence="3" id="KW-1185">Reference proteome</keyword>
<evidence type="ECO:0000259" key="1">
    <source>
        <dbReference type="Pfam" id="PF05239"/>
    </source>
</evidence>
<proteinExistence type="predicted"/>
<dbReference type="RefSeq" id="WP_011505004.1">
    <property type="nucleotide sequence ID" value="NC_007959.1"/>
</dbReference>
<dbReference type="SUPFAM" id="SSF50346">
    <property type="entry name" value="PRC-barrel domain"/>
    <property type="match status" value="1"/>
</dbReference>
<accession>Q1QGB6</accession>
<name>Q1QGB6_NITHX</name>
<reference evidence="3" key="1">
    <citation type="submission" date="2006-03" db="EMBL/GenBank/DDBJ databases">
        <title>Complete sequence of plasmid 1 of Nitrobacter hamburgensis X14.</title>
        <authorList>
            <consortium name="US DOE Joint Genome Institute"/>
            <person name="Copeland A."/>
            <person name="Lucas S."/>
            <person name="Lapidus A."/>
            <person name="Barry K."/>
            <person name="Detter J.C."/>
            <person name="Glavina del Rio T."/>
            <person name="Hammon N."/>
            <person name="Israni S."/>
            <person name="Dalin E."/>
            <person name="Tice H."/>
            <person name="Pitluck S."/>
            <person name="Chain P."/>
            <person name="Malfatti S."/>
            <person name="Shin M."/>
            <person name="Vergez L."/>
            <person name="Schmutz J."/>
            <person name="Larimer F."/>
            <person name="Land M."/>
            <person name="Hauser L."/>
            <person name="Kyrpides N."/>
            <person name="Ivanova N."/>
            <person name="Ward B."/>
            <person name="Arp D."/>
            <person name="Klotz M."/>
            <person name="Stein L."/>
            <person name="O'Mullan G."/>
            <person name="Starkenburg S."/>
            <person name="Sayavedra L."/>
            <person name="Poret-Peterson A.T."/>
            <person name="Gentry M.E."/>
            <person name="Bruce D."/>
            <person name="Richardson P."/>
        </authorList>
    </citation>
    <scope>NUCLEOTIDE SEQUENCE [LARGE SCALE GENOMIC DNA]</scope>
    <source>
        <strain evidence="3">DSM 10229 / NCIMB 13809 / X14</strain>
        <plasmid evidence="3">Plasmid pNITHX1</plasmid>
    </source>
</reference>
<keyword evidence="2" id="KW-0614">Plasmid</keyword>
<dbReference type="PANTHER" id="PTHR36505:SF1">
    <property type="entry name" value="BLR1072 PROTEIN"/>
    <property type="match status" value="1"/>
</dbReference>
<dbReference type="KEGG" id="nha:Nham_4076"/>
<geneLocation type="plasmid" evidence="3">
    <name>pNITHX1</name>
</geneLocation>
<dbReference type="EMBL" id="CP000320">
    <property type="protein sequence ID" value="ABE64731.1"/>
    <property type="molecule type" value="Genomic_DNA"/>
</dbReference>
<evidence type="ECO:0000313" key="2">
    <source>
        <dbReference type="EMBL" id="ABE64731.1"/>
    </source>
</evidence>
<dbReference type="InterPro" id="IPR011033">
    <property type="entry name" value="PRC_barrel-like_sf"/>
</dbReference>
<dbReference type="OrthoDB" id="7274881at2"/>
<dbReference type="Pfam" id="PF05239">
    <property type="entry name" value="PRC"/>
    <property type="match status" value="1"/>
</dbReference>